<evidence type="ECO:0000256" key="1">
    <source>
        <dbReference type="SAM" id="MobiDB-lite"/>
    </source>
</evidence>
<feature type="compositionally biased region" description="Low complexity" evidence="1">
    <location>
        <begin position="463"/>
        <end position="472"/>
    </location>
</feature>
<proteinExistence type="predicted"/>
<feature type="region of interest" description="Disordered" evidence="1">
    <location>
        <begin position="42"/>
        <end position="91"/>
    </location>
</feature>
<dbReference type="OrthoDB" id="239498at2759"/>
<dbReference type="KEGG" id="phet:94291080"/>
<dbReference type="GeneID" id="94291080"/>
<evidence type="ECO:0000313" key="2">
    <source>
        <dbReference type="EMBL" id="KAG5505698.1"/>
    </source>
</evidence>
<organism evidence="2 3">
    <name type="scientific">Porcisia hertigi</name>
    <dbReference type="NCBI Taxonomy" id="2761500"/>
    <lineage>
        <taxon>Eukaryota</taxon>
        <taxon>Discoba</taxon>
        <taxon>Euglenozoa</taxon>
        <taxon>Kinetoplastea</taxon>
        <taxon>Metakinetoplastina</taxon>
        <taxon>Trypanosomatida</taxon>
        <taxon>Trypanosomatidae</taxon>
        <taxon>Leishmaniinae</taxon>
        <taxon>Porcisia</taxon>
    </lineage>
</organism>
<sequence length="535" mass="57344">MFLRRTTPAATSTRALAGHVCDSPFTVRRRIFTLTSALSPSLDHRLSSSVPSSSRVSPSQAVTPLHTPRRHTATSTTTDSLASDDVPNDVTRRVTGNKQEMLRLLRLAAGHGAVPVAKIEEVFGKHLGFLETKVASAEGGRPLLPTSSLWRSTVWQTLRLHCYFTWIVAEGGSGCNTKGRVRGVVPLDWASVLDHVASRIPYEGWSEPELHACLRGGWPILARYTPAWSTQYSGVDSFAQFVHRHFSRTVTMTRSAVTGEALYHRTGHNSVSVTWRALPDGSSQPQALSGATDGYSACAAVQHALHILGRGHQLPVWTDVDEVAPLLLNNSGLADGRPCTWQETFAKDPELRGAFHLESYVRVRATESHQRLLAIVDCTSLSAADLGALLKQHPMRGGDVTIKLLIRAGIAPESHEAYARTCIEAAGPSALVEDVLVDALLGPEHLLAALLETVAAGRAHNEASPAAAAQPAEGSSVEDGESPKSKGGSGPMSSTQMPVVLFCGTASREAFTAVLEEVRSPEGGPYTLFTHPPTP</sequence>
<accession>A0A836IPR8</accession>
<feature type="region of interest" description="Disordered" evidence="1">
    <location>
        <begin position="462"/>
        <end position="493"/>
    </location>
</feature>
<dbReference type="RefSeq" id="XP_067757366.1">
    <property type="nucleotide sequence ID" value="XM_067901003.1"/>
</dbReference>
<comment type="caution">
    <text evidence="2">The sequence shown here is derived from an EMBL/GenBank/DDBJ whole genome shotgun (WGS) entry which is preliminary data.</text>
</comment>
<name>A0A836IPR8_9TRYP</name>
<dbReference type="Proteomes" id="UP000674318">
    <property type="component" value="Chromosome 21"/>
</dbReference>
<dbReference type="EMBL" id="JAFJZO010000021">
    <property type="protein sequence ID" value="KAG5505698.1"/>
    <property type="molecule type" value="Genomic_DNA"/>
</dbReference>
<feature type="compositionally biased region" description="Low complexity" evidence="1">
    <location>
        <begin position="47"/>
        <end position="59"/>
    </location>
</feature>
<dbReference type="AlphaFoldDB" id="A0A836IPR8"/>
<keyword evidence="3" id="KW-1185">Reference proteome</keyword>
<gene>
    <name evidence="2" type="ORF">JKF63_05033</name>
</gene>
<reference evidence="2 3" key="1">
    <citation type="submission" date="2021-02" db="EMBL/GenBank/DDBJ databases">
        <title>Porcisia hertigi Genome sequencing and assembly.</title>
        <authorList>
            <person name="Almutairi H."/>
            <person name="Gatherer D."/>
        </authorList>
    </citation>
    <scope>NUCLEOTIDE SEQUENCE [LARGE SCALE GENOMIC DNA]</scope>
    <source>
        <strain evidence="2 3">C119</strain>
    </source>
</reference>
<feature type="compositionally biased region" description="Low complexity" evidence="1">
    <location>
        <begin position="73"/>
        <end position="85"/>
    </location>
</feature>
<evidence type="ECO:0000313" key="3">
    <source>
        <dbReference type="Proteomes" id="UP000674318"/>
    </source>
</evidence>
<protein>
    <submittedName>
        <fullName evidence="2">Uncharacterized protein</fullName>
    </submittedName>
</protein>